<dbReference type="Proteomes" id="UP001497623">
    <property type="component" value="Unassembled WGS sequence"/>
</dbReference>
<name>A0AAV2RA04_MEGNR</name>
<dbReference type="AlphaFoldDB" id="A0AAV2RA04"/>
<gene>
    <name evidence="1" type="ORF">MNOR_LOCUS22659</name>
</gene>
<sequence>MPRPEKTLCQLGKTVTVVAPDRTELDKEITPILAELMTLGPGNDQHPAVSHLYNWLVNSQCTGEEFTYVIGELVFEVSMIMQLHFLEYLFDEKYCTFLCKISAEALAMKCHVLEGPWEQATWALVVLIYFKHDTYGYEFSVASNCLCAWIVNVIGNADICPNPYLRYELMIMLTRTFNIDGCERRYAIESVLSACSSLNLEYLSVDVLKYHRSHAIDSVLSTFPTSNNDYQSANLLEFQNIKLFDISIIFKILSKDGCLLEFDKKLAEQLLELKSSRCSAIIYDIGYCFAVNPSRFTEPRALYGLIALLKTLDGSLHQIYKEILKENYKIFSILMDLQSCCEFLYALISYFKASCQTIMLSDLVRSCISYILEIVIRINEDDDEFNNIMITNIIEKLAQLLRDLPNISKALLTSPSSGRIKSFVTNTNLYIENFQAL</sequence>
<evidence type="ECO:0000313" key="1">
    <source>
        <dbReference type="EMBL" id="CAL4121797.1"/>
    </source>
</evidence>
<evidence type="ECO:0000313" key="2">
    <source>
        <dbReference type="Proteomes" id="UP001497623"/>
    </source>
</evidence>
<proteinExistence type="predicted"/>
<comment type="caution">
    <text evidence="1">The sequence shown here is derived from an EMBL/GenBank/DDBJ whole genome shotgun (WGS) entry which is preliminary data.</text>
</comment>
<protein>
    <submittedName>
        <fullName evidence="1">Uncharacterized protein</fullName>
    </submittedName>
</protein>
<accession>A0AAV2RA04</accession>
<keyword evidence="2" id="KW-1185">Reference proteome</keyword>
<dbReference type="EMBL" id="CAXKWB010019282">
    <property type="protein sequence ID" value="CAL4121797.1"/>
    <property type="molecule type" value="Genomic_DNA"/>
</dbReference>
<organism evidence="1 2">
    <name type="scientific">Meganyctiphanes norvegica</name>
    <name type="common">Northern krill</name>
    <name type="synonym">Thysanopoda norvegica</name>
    <dbReference type="NCBI Taxonomy" id="48144"/>
    <lineage>
        <taxon>Eukaryota</taxon>
        <taxon>Metazoa</taxon>
        <taxon>Ecdysozoa</taxon>
        <taxon>Arthropoda</taxon>
        <taxon>Crustacea</taxon>
        <taxon>Multicrustacea</taxon>
        <taxon>Malacostraca</taxon>
        <taxon>Eumalacostraca</taxon>
        <taxon>Eucarida</taxon>
        <taxon>Euphausiacea</taxon>
        <taxon>Euphausiidae</taxon>
        <taxon>Meganyctiphanes</taxon>
    </lineage>
</organism>
<reference evidence="1 2" key="1">
    <citation type="submission" date="2024-05" db="EMBL/GenBank/DDBJ databases">
        <authorList>
            <person name="Wallberg A."/>
        </authorList>
    </citation>
    <scope>NUCLEOTIDE SEQUENCE [LARGE SCALE GENOMIC DNA]</scope>
</reference>